<feature type="non-terminal residue" evidence="1">
    <location>
        <position position="43"/>
    </location>
</feature>
<dbReference type="AlphaFoldDB" id="X0RF44"/>
<dbReference type="EMBL" id="BARS01008840">
    <property type="protein sequence ID" value="GAF67524.1"/>
    <property type="molecule type" value="Genomic_DNA"/>
</dbReference>
<evidence type="ECO:0000313" key="1">
    <source>
        <dbReference type="EMBL" id="GAF67524.1"/>
    </source>
</evidence>
<comment type="caution">
    <text evidence="1">The sequence shown here is derived from an EMBL/GenBank/DDBJ whole genome shotgun (WGS) entry which is preliminary data.</text>
</comment>
<name>X0RF44_9ZZZZ</name>
<gene>
    <name evidence="1" type="ORF">S01H1_16766</name>
</gene>
<proteinExistence type="predicted"/>
<accession>X0RF44</accession>
<sequence length="43" mass="4791">MAARGREPSEGPPMIPGPQLWFWGMELHIRDIIGRPWYGGGIG</sequence>
<protein>
    <submittedName>
        <fullName evidence="1">Uncharacterized protein</fullName>
    </submittedName>
</protein>
<organism evidence="1">
    <name type="scientific">marine sediment metagenome</name>
    <dbReference type="NCBI Taxonomy" id="412755"/>
    <lineage>
        <taxon>unclassified sequences</taxon>
        <taxon>metagenomes</taxon>
        <taxon>ecological metagenomes</taxon>
    </lineage>
</organism>
<reference evidence="1" key="1">
    <citation type="journal article" date="2014" name="Front. Microbiol.">
        <title>High frequency of phylogenetically diverse reductive dehalogenase-homologous genes in deep subseafloor sedimentary metagenomes.</title>
        <authorList>
            <person name="Kawai M."/>
            <person name="Futagami T."/>
            <person name="Toyoda A."/>
            <person name="Takaki Y."/>
            <person name="Nishi S."/>
            <person name="Hori S."/>
            <person name="Arai W."/>
            <person name="Tsubouchi T."/>
            <person name="Morono Y."/>
            <person name="Uchiyama I."/>
            <person name="Ito T."/>
            <person name="Fujiyama A."/>
            <person name="Inagaki F."/>
            <person name="Takami H."/>
        </authorList>
    </citation>
    <scope>NUCLEOTIDE SEQUENCE</scope>
    <source>
        <strain evidence="1">Expedition CK06-06</strain>
    </source>
</reference>